<dbReference type="SMART" id="SM00848">
    <property type="entry name" value="Inhibitor_I29"/>
    <property type="match status" value="1"/>
</dbReference>
<feature type="domain" description="Peptidase C1A papain C-terminal" evidence="5">
    <location>
        <begin position="186"/>
        <end position="396"/>
    </location>
</feature>
<evidence type="ECO:0000256" key="2">
    <source>
        <dbReference type="ARBA" id="ARBA00022670"/>
    </source>
</evidence>
<keyword evidence="4" id="KW-0788">Thiol protease</keyword>
<dbReference type="Pfam" id="PF00112">
    <property type="entry name" value="Peptidase_C1"/>
    <property type="match status" value="1"/>
</dbReference>
<dbReference type="FunFam" id="3.90.70.10:FF:000006">
    <property type="entry name" value="Cathepsin S"/>
    <property type="match status" value="1"/>
</dbReference>
<dbReference type="AlphaFoldDB" id="A0AAW2IBE6"/>
<evidence type="ECO:0000256" key="3">
    <source>
        <dbReference type="ARBA" id="ARBA00022801"/>
    </source>
</evidence>
<dbReference type="InterPro" id="IPR039417">
    <property type="entry name" value="Peptidase_C1A_papain-like"/>
</dbReference>
<reference evidence="7" key="1">
    <citation type="journal article" date="2024" name="Gigascience">
        <title>Chromosome-level genome of the poultry shaft louse Menopon gallinae provides insight into the host-switching and adaptive evolution of parasitic lice.</title>
        <authorList>
            <person name="Xu Y."/>
            <person name="Ma L."/>
            <person name="Liu S."/>
            <person name="Liang Y."/>
            <person name="Liu Q."/>
            <person name="He Z."/>
            <person name="Tian L."/>
            <person name="Duan Y."/>
            <person name="Cai W."/>
            <person name="Li H."/>
            <person name="Song F."/>
        </authorList>
    </citation>
    <scope>NUCLEOTIDE SEQUENCE</scope>
    <source>
        <strain evidence="7">Cailab_2023a</strain>
    </source>
</reference>
<organism evidence="7">
    <name type="scientific">Menopon gallinae</name>
    <name type="common">poultry shaft louse</name>
    <dbReference type="NCBI Taxonomy" id="328185"/>
    <lineage>
        <taxon>Eukaryota</taxon>
        <taxon>Metazoa</taxon>
        <taxon>Ecdysozoa</taxon>
        <taxon>Arthropoda</taxon>
        <taxon>Hexapoda</taxon>
        <taxon>Insecta</taxon>
        <taxon>Pterygota</taxon>
        <taxon>Neoptera</taxon>
        <taxon>Paraneoptera</taxon>
        <taxon>Psocodea</taxon>
        <taxon>Troctomorpha</taxon>
        <taxon>Phthiraptera</taxon>
        <taxon>Amblycera</taxon>
        <taxon>Menoponidae</taxon>
        <taxon>Menopon</taxon>
    </lineage>
</organism>
<dbReference type="GO" id="GO:0006508">
    <property type="term" value="P:proteolysis"/>
    <property type="evidence" value="ECO:0007669"/>
    <property type="project" value="UniProtKB-KW"/>
</dbReference>
<keyword evidence="2" id="KW-0645">Protease</keyword>
<evidence type="ECO:0000313" key="7">
    <source>
        <dbReference type="EMBL" id="KAL0279687.1"/>
    </source>
</evidence>
<dbReference type="PANTHER" id="PTHR12411">
    <property type="entry name" value="CYSTEINE PROTEASE FAMILY C1-RELATED"/>
    <property type="match status" value="1"/>
</dbReference>
<dbReference type="EMBL" id="JARGDH010000001">
    <property type="protein sequence ID" value="KAL0279687.1"/>
    <property type="molecule type" value="Genomic_DNA"/>
</dbReference>
<dbReference type="SUPFAM" id="SSF54001">
    <property type="entry name" value="Cysteine proteinases"/>
    <property type="match status" value="1"/>
</dbReference>
<dbReference type="InterPro" id="IPR038765">
    <property type="entry name" value="Papain-like_cys_pep_sf"/>
</dbReference>
<name>A0AAW2IBE6_9NEOP</name>
<dbReference type="SMART" id="SM00645">
    <property type="entry name" value="Pept_C1"/>
    <property type="match status" value="1"/>
</dbReference>
<comment type="caution">
    <text evidence="7">The sequence shown here is derived from an EMBL/GenBank/DDBJ whole genome shotgun (WGS) entry which is preliminary data.</text>
</comment>
<dbReference type="InterPro" id="IPR013128">
    <property type="entry name" value="Peptidase_C1A"/>
</dbReference>
<dbReference type="GO" id="GO:0008234">
    <property type="term" value="F:cysteine-type peptidase activity"/>
    <property type="evidence" value="ECO:0007669"/>
    <property type="project" value="UniProtKB-KW"/>
</dbReference>
<accession>A0AAW2IBE6</accession>
<keyword evidence="3" id="KW-0378">Hydrolase</keyword>
<evidence type="ECO:0000259" key="5">
    <source>
        <dbReference type="SMART" id="SM00645"/>
    </source>
</evidence>
<comment type="similarity">
    <text evidence="1">Belongs to the peptidase C1 family.</text>
</comment>
<evidence type="ECO:0000256" key="1">
    <source>
        <dbReference type="ARBA" id="ARBA00008455"/>
    </source>
</evidence>
<evidence type="ECO:0000256" key="4">
    <source>
        <dbReference type="ARBA" id="ARBA00022807"/>
    </source>
</evidence>
<feature type="domain" description="Cathepsin propeptide inhibitor" evidence="6">
    <location>
        <begin position="97"/>
        <end position="156"/>
    </location>
</feature>
<dbReference type="Gene3D" id="3.90.70.10">
    <property type="entry name" value="Cysteine proteinases"/>
    <property type="match status" value="1"/>
</dbReference>
<dbReference type="InterPro" id="IPR000668">
    <property type="entry name" value="Peptidase_C1A_C"/>
</dbReference>
<dbReference type="CDD" id="cd02248">
    <property type="entry name" value="Peptidase_C1A"/>
    <property type="match status" value="1"/>
</dbReference>
<proteinExistence type="inferred from homology"/>
<dbReference type="InterPro" id="IPR013201">
    <property type="entry name" value="Prot_inhib_I29"/>
</dbReference>
<protein>
    <submittedName>
        <fullName evidence="7">Uncharacterized protein</fullName>
    </submittedName>
</protein>
<sequence>MSCLSKSAKKRDYRSLFLSNPKNHQLDNNLKNLTKALADRRSNESYVAFRGNGSGPDLARLLHSTVFASPPEHHEIIAGLKIPGPVTEYLNQVHYFWKDYTEAHEKMYSRAEELKKKRQWIENLLRVHHHNEEARAGRHSYFLRANHLSDLNIREYMRRMVRLTQSEREMADRIPRTAPKRKREDIPEEWNWVEQGFVTPARDQGSCGSCYAFSIAGSAEGQNFRRTKTLQNLSVQQLVDCSVFTGNWGCRGGSLRNALRYLLRAGGLAREEDYPYRAKRRLCHFLPWKRRVNVTSYVILPENDEEALEYAVATTGPVACSLDASPYTFQLYHKGIYDDESCSSTRVNHAMLIVGYTKDAWILKNWWGPHWGVDGYMFLRKGKNRCAVARYAGYPVVDDVPLSYDLWR</sequence>
<gene>
    <name evidence="7" type="ORF">PYX00_001188</name>
</gene>
<evidence type="ECO:0000259" key="6">
    <source>
        <dbReference type="SMART" id="SM00848"/>
    </source>
</evidence>
<dbReference type="Pfam" id="PF08246">
    <property type="entry name" value="Inhibitor_I29"/>
    <property type="match status" value="1"/>
</dbReference>